<protein>
    <submittedName>
        <fullName evidence="1">Uncharacterized protein</fullName>
    </submittedName>
</protein>
<sequence>MACKLLILPRELRDLILDYAIFDGQNGADDGLSCVERRSQRLTAGDERWQWNIEYTSQAHIPAYLGLMKTNRQLNFEVKEYIRGISEEDRLPAKMTMVLAYPDVTPTWTHMPMPPNKIDKLEILVKVDHMYHPAYMGQGPANAIARLVFEVLRRYLHRGPHLARATPLQEPLHLHTVEITLAPPQPLEEMTYVYGFPAEQLRILAHELCDVMRRLGRSGIVFGSVDFFKFRLEGHDWRLIPVTSRIWDEQDSALFTSGGYCWDAGDPFIRGSAGTL</sequence>
<organism evidence="1 2">
    <name type="scientific">Vermiconidia calcicola</name>
    <dbReference type="NCBI Taxonomy" id="1690605"/>
    <lineage>
        <taxon>Eukaryota</taxon>
        <taxon>Fungi</taxon>
        <taxon>Dikarya</taxon>
        <taxon>Ascomycota</taxon>
        <taxon>Pezizomycotina</taxon>
        <taxon>Dothideomycetes</taxon>
        <taxon>Dothideomycetidae</taxon>
        <taxon>Mycosphaerellales</taxon>
        <taxon>Extremaceae</taxon>
        <taxon>Vermiconidia</taxon>
    </lineage>
</organism>
<gene>
    <name evidence="1" type="ORF">LTR37_013109</name>
</gene>
<accession>A0ACC3N092</accession>
<evidence type="ECO:0000313" key="2">
    <source>
        <dbReference type="Proteomes" id="UP001281147"/>
    </source>
</evidence>
<proteinExistence type="predicted"/>
<reference evidence="1" key="1">
    <citation type="submission" date="2023-07" db="EMBL/GenBank/DDBJ databases">
        <title>Black Yeasts Isolated from many extreme environments.</title>
        <authorList>
            <person name="Coleine C."/>
            <person name="Stajich J.E."/>
            <person name="Selbmann L."/>
        </authorList>
    </citation>
    <scope>NUCLEOTIDE SEQUENCE</scope>
    <source>
        <strain evidence="1">CCFEE 5714</strain>
    </source>
</reference>
<keyword evidence="2" id="KW-1185">Reference proteome</keyword>
<dbReference type="Proteomes" id="UP001281147">
    <property type="component" value="Unassembled WGS sequence"/>
</dbReference>
<evidence type="ECO:0000313" key="1">
    <source>
        <dbReference type="EMBL" id="KAK3705802.1"/>
    </source>
</evidence>
<name>A0ACC3N092_9PEZI</name>
<comment type="caution">
    <text evidence="1">The sequence shown here is derived from an EMBL/GenBank/DDBJ whole genome shotgun (WGS) entry which is preliminary data.</text>
</comment>
<dbReference type="EMBL" id="JAUTXU010000126">
    <property type="protein sequence ID" value="KAK3705802.1"/>
    <property type="molecule type" value="Genomic_DNA"/>
</dbReference>